<dbReference type="EMBL" id="AAUJ02000001">
    <property type="protein sequence ID" value="EED65942.1"/>
    <property type="molecule type" value="Genomic_DNA"/>
</dbReference>
<organism evidence="1 2">
    <name type="scientific">Comamonas testosteroni (strain DSM 14576 / KF-1)</name>
    <name type="common">Pseudomonas testosteroni</name>
    <dbReference type="NCBI Taxonomy" id="399795"/>
    <lineage>
        <taxon>Bacteria</taxon>
        <taxon>Pseudomonadati</taxon>
        <taxon>Pseudomonadota</taxon>
        <taxon>Betaproteobacteria</taxon>
        <taxon>Burkholderiales</taxon>
        <taxon>Comamonadaceae</taxon>
        <taxon>Comamonas</taxon>
    </lineage>
</organism>
<sequence>MTKIFQHDIHHWSLEEFIRLIVIKTEIPIHDEQLIKHIFHEIKKNRVSENFYQAPDEVDTCLVEAAERIVGVLSNTIANISLEMSLPIIFWMRLALSLHNQYQINIDSVVEDYSKWRNNDGKNLQLVYSPRRSKGKSEIIPFDLFLVQTGYKRIPQILKTSEWHLEEIKGIVAKKTKKEKDPYCNIGEPAFIKLEEMMKKAALNMQIKNLLPYHGHDKGKHLFYGKREDLYNILVEKYSLDITYKSYCQASSKLVNVTRKKCNLSSAQIQIIKLRKTKPLTPLKAIHEI</sequence>
<dbReference type="AlphaFoldDB" id="B7WXB9"/>
<name>B7WXB9_COMTK</name>
<accession>B7WXB9</accession>
<proteinExistence type="predicted"/>
<gene>
    <name evidence="1" type="ORF">CtesDRAFT_PD0888</name>
</gene>
<reference evidence="1 2" key="1">
    <citation type="journal article" date="2004" name="Appl. Environ. Microbiol.">
        <title>Mineralization of individual congeners of linear alkylbenzenesulfonate by defined pairs of heterotrophic bacteria.</title>
        <authorList>
            <person name="Schleheck D."/>
            <person name="Knepper T.P."/>
            <person name="Fischer K."/>
            <person name="Cook A.M."/>
        </authorList>
    </citation>
    <scope>NUCLEOTIDE SEQUENCE [LARGE SCALE GENOMIC DNA]</scope>
    <source>
        <strain evidence="2">DSM 14576 / KF-1</strain>
    </source>
</reference>
<evidence type="ECO:0000313" key="1">
    <source>
        <dbReference type="EMBL" id="EED65942.1"/>
    </source>
</evidence>
<comment type="caution">
    <text evidence="1">The sequence shown here is derived from an EMBL/GenBank/DDBJ whole genome shotgun (WGS) entry which is preliminary data.</text>
</comment>
<dbReference type="Proteomes" id="UP000003039">
    <property type="component" value="Unassembled WGS sequence"/>
</dbReference>
<evidence type="ECO:0000313" key="2">
    <source>
        <dbReference type="Proteomes" id="UP000003039"/>
    </source>
</evidence>
<protein>
    <submittedName>
        <fullName evidence="1">Uncharacterized protein</fullName>
    </submittedName>
</protein>
<dbReference type="RefSeq" id="WP_003052271.1">
    <property type="nucleotide sequence ID" value="NZ_AAUJ02000001.1"/>
</dbReference>